<evidence type="ECO:0000256" key="1">
    <source>
        <dbReference type="SAM" id="Phobius"/>
    </source>
</evidence>
<dbReference type="KEGG" id="hpel:HZS54_17960"/>
<dbReference type="Proteomes" id="UP000509346">
    <property type="component" value="Chromosome"/>
</dbReference>
<name>A0A7D5PAH7_9EURY</name>
<dbReference type="GeneID" id="56084515"/>
<sequence>MGTPAQQILATTIVGVALILSSSVSFGATLVLVPVVAFWWVVGWIRLVPGVEQFWPL</sequence>
<feature type="transmembrane region" description="Helical" evidence="1">
    <location>
        <begin position="12"/>
        <end position="42"/>
    </location>
</feature>
<evidence type="ECO:0000313" key="3">
    <source>
        <dbReference type="Proteomes" id="UP000509346"/>
    </source>
</evidence>
<keyword evidence="3" id="KW-1185">Reference proteome</keyword>
<keyword evidence="1" id="KW-0472">Membrane</keyword>
<keyword evidence="1" id="KW-0812">Transmembrane</keyword>
<evidence type="ECO:0000313" key="2">
    <source>
        <dbReference type="EMBL" id="QLH83401.1"/>
    </source>
</evidence>
<dbReference type="EMBL" id="CP058909">
    <property type="protein sequence ID" value="QLH83401.1"/>
    <property type="molecule type" value="Genomic_DNA"/>
</dbReference>
<accession>A0A7D5PAH7</accession>
<proteinExistence type="predicted"/>
<organism evidence="2 3">
    <name type="scientific">Halosimplex pelagicum</name>
    <dbReference type="NCBI Taxonomy" id="869886"/>
    <lineage>
        <taxon>Archaea</taxon>
        <taxon>Methanobacteriati</taxon>
        <taxon>Methanobacteriota</taxon>
        <taxon>Stenosarchaea group</taxon>
        <taxon>Halobacteria</taxon>
        <taxon>Halobacteriales</taxon>
        <taxon>Haloarculaceae</taxon>
        <taxon>Halosimplex</taxon>
    </lineage>
</organism>
<reference evidence="2 3" key="1">
    <citation type="submission" date="2020-07" db="EMBL/GenBank/DDBJ databases">
        <title>Halosimplex litoreum sp. nov. and Halosimplex rubrum sp. nov., isolated from different salt environments.</title>
        <authorList>
            <person name="Cui H."/>
        </authorList>
    </citation>
    <scope>NUCLEOTIDE SEQUENCE [LARGE SCALE GENOMIC DNA]</scope>
    <source>
        <strain evidence="2 3">R2</strain>
    </source>
</reference>
<keyword evidence="1" id="KW-1133">Transmembrane helix</keyword>
<dbReference type="AlphaFoldDB" id="A0A7D5PAH7"/>
<dbReference type="RefSeq" id="WP_179918450.1">
    <property type="nucleotide sequence ID" value="NZ_CP058909.1"/>
</dbReference>
<gene>
    <name evidence="2" type="ORF">HZS54_17960</name>
</gene>
<protein>
    <submittedName>
        <fullName evidence="2">Uncharacterized protein</fullName>
    </submittedName>
</protein>